<dbReference type="Gene3D" id="1.10.3290.10">
    <property type="entry name" value="Fido-like domain"/>
    <property type="match status" value="1"/>
</dbReference>
<feature type="domain" description="Fido" evidence="1">
    <location>
        <begin position="107"/>
        <end position="259"/>
    </location>
</feature>
<dbReference type="PANTHER" id="PTHR13504:SF38">
    <property type="entry name" value="FIDO DOMAIN-CONTAINING PROTEIN"/>
    <property type="match status" value="1"/>
</dbReference>
<reference evidence="2" key="1">
    <citation type="submission" date="2018-07" db="EMBL/GenBank/DDBJ databases">
        <authorList>
            <person name="Quirk P.G."/>
            <person name="Krulwich T.A."/>
        </authorList>
    </citation>
    <scope>NUCLEOTIDE SEQUENCE</scope>
</reference>
<dbReference type="InterPro" id="IPR036388">
    <property type="entry name" value="WH-like_DNA-bd_sf"/>
</dbReference>
<dbReference type="EMBL" id="UIDG01000425">
    <property type="protein sequence ID" value="SUS07663.1"/>
    <property type="molecule type" value="Genomic_DNA"/>
</dbReference>
<sequence>MLYTYRSLATDEWHALDKVAEMRYQLRYAVVQEPRRWTGLLARITRARALRTSNSIEGINVSAEDAMAAVDNEDPAEADKPSWQAVLGYQAAMDYILQRCRDSRFRFTKDVILAVHFMISQHDLQANPGNFRPGWVGVRNSHTGEIVHEGVDRDQLEPLVDELIDYMNSNQVESVMLKAAMAHLNLALLHPFSDGNGRTARCLQTAVLASEGIVAPIFSSIEEYIGRNQQEYYDVLAQVGGGGWHPERDCKPWVRYCITGHYRQAQTLLRRTKEIEHLYEELLQIVRRNGLPERTTLGLLEAAIGHRVRNASYRVSADVSNNLASRDLKALVDSGLLVAEGEKRGRYYIAGVEIKALRARTRLLKRLDNPFAIPESVQPSLF</sequence>
<gene>
    <name evidence="2" type="ORF">DF3PB_4810002</name>
</gene>
<dbReference type="PROSITE" id="PS51459">
    <property type="entry name" value="FIDO"/>
    <property type="match status" value="1"/>
</dbReference>
<dbReference type="Gene3D" id="1.10.10.10">
    <property type="entry name" value="Winged helix-like DNA-binding domain superfamily/Winged helix DNA-binding domain"/>
    <property type="match status" value="1"/>
</dbReference>
<dbReference type="AlphaFoldDB" id="A0A380TIZ7"/>
<dbReference type="Pfam" id="PF02661">
    <property type="entry name" value="Fic"/>
    <property type="match status" value="1"/>
</dbReference>
<proteinExistence type="predicted"/>
<dbReference type="SUPFAM" id="SSF140931">
    <property type="entry name" value="Fic-like"/>
    <property type="match status" value="1"/>
</dbReference>
<name>A0A380TIZ7_9ZZZZ</name>
<accession>A0A380TIZ7</accession>
<evidence type="ECO:0000313" key="2">
    <source>
        <dbReference type="EMBL" id="SUS07663.1"/>
    </source>
</evidence>
<dbReference type="InterPro" id="IPR040198">
    <property type="entry name" value="Fido_containing"/>
</dbReference>
<dbReference type="PANTHER" id="PTHR13504">
    <property type="entry name" value="FIDO DOMAIN-CONTAINING PROTEIN DDB_G0283145"/>
    <property type="match status" value="1"/>
</dbReference>
<dbReference type="InterPro" id="IPR036597">
    <property type="entry name" value="Fido-like_dom_sf"/>
</dbReference>
<dbReference type="InterPro" id="IPR003812">
    <property type="entry name" value="Fido"/>
</dbReference>
<protein>
    <submittedName>
        <fullName evidence="2">Cell filamentation protein Fic</fullName>
    </submittedName>
</protein>
<organism evidence="2">
    <name type="scientific">metagenome</name>
    <dbReference type="NCBI Taxonomy" id="256318"/>
    <lineage>
        <taxon>unclassified sequences</taxon>
        <taxon>metagenomes</taxon>
    </lineage>
</organism>
<evidence type="ECO:0000259" key="1">
    <source>
        <dbReference type="PROSITE" id="PS51459"/>
    </source>
</evidence>